<accession>A0ABP7AWC6</accession>
<keyword evidence="2" id="KW-1185">Reference proteome</keyword>
<gene>
    <name evidence="1" type="ORF">GCM10022223_70850</name>
</gene>
<name>A0ABP7AWC6_9ACTN</name>
<sequence>MTTPVVPPHPGPGAGDPFDPFALEDVRKRVVEPVLAWMLREGELEEYALGWTNGDVHDWAEPQNSPGALRLTELTVIVRAGGQFQYCLWSPEHPHDAETLDQVAHRFASEMQDWVAEWVRWGEFRSIAYSIPARDNNQ</sequence>
<evidence type="ECO:0008006" key="3">
    <source>
        <dbReference type="Google" id="ProtNLM"/>
    </source>
</evidence>
<reference evidence="2" key="1">
    <citation type="journal article" date="2019" name="Int. J. Syst. Evol. Microbiol.">
        <title>The Global Catalogue of Microorganisms (GCM) 10K type strain sequencing project: providing services to taxonomists for standard genome sequencing and annotation.</title>
        <authorList>
            <consortium name="The Broad Institute Genomics Platform"/>
            <consortium name="The Broad Institute Genome Sequencing Center for Infectious Disease"/>
            <person name="Wu L."/>
            <person name="Ma J."/>
        </authorList>
    </citation>
    <scope>NUCLEOTIDE SEQUENCE [LARGE SCALE GENOMIC DNA]</scope>
    <source>
        <strain evidence="2">JCM 16902</strain>
    </source>
</reference>
<dbReference type="EMBL" id="BAAAZO010000014">
    <property type="protein sequence ID" value="GAA3641411.1"/>
    <property type="molecule type" value="Genomic_DNA"/>
</dbReference>
<comment type="caution">
    <text evidence="1">The sequence shown here is derived from an EMBL/GenBank/DDBJ whole genome shotgun (WGS) entry which is preliminary data.</text>
</comment>
<dbReference type="Proteomes" id="UP001501074">
    <property type="component" value="Unassembled WGS sequence"/>
</dbReference>
<proteinExistence type="predicted"/>
<dbReference type="RefSeq" id="WP_231488096.1">
    <property type="nucleotide sequence ID" value="NZ_BAAAZO010000014.1"/>
</dbReference>
<protein>
    <recommendedName>
        <fullName evidence="3">Immunity protein 63 of polymorphic toxin system</fullName>
    </recommendedName>
</protein>
<evidence type="ECO:0000313" key="2">
    <source>
        <dbReference type="Proteomes" id="UP001501074"/>
    </source>
</evidence>
<evidence type="ECO:0000313" key="1">
    <source>
        <dbReference type="EMBL" id="GAA3641411.1"/>
    </source>
</evidence>
<organism evidence="1 2">
    <name type="scientific">Kineosporia mesophila</name>
    <dbReference type="NCBI Taxonomy" id="566012"/>
    <lineage>
        <taxon>Bacteria</taxon>
        <taxon>Bacillati</taxon>
        <taxon>Actinomycetota</taxon>
        <taxon>Actinomycetes</taxon>
        <taxon>Kineosporiales</taxon>
        <taxon>Kineosporiaceae</taxon>
        <taxon>Kineosporia</taxon>
    </lineage>
</organism>